<comment type="caution">
    <text evidence="1">The sequence shown here is derived from an EMBL/GenBank/DDBJ whole genome shotgun (WGS) entry which is preliminary data.</text>
</comment>
<sequence>MERTPSGAISRSKTNIAKRAEQLRREQRDAERREVRLGLTLQGRTQAARQRVYGLSAAQAASPHASTIEGRMHLKGKITRIELLALEHYARVVARFSRVSEAPQPKSQSALGAMIASEPRRITAGPSGAATALATDRFDKAQDVLRLAGQMDGTTATWAVGRVIRDQVEILPRHLPAFLAGVKALVAHFGVGPDPDRDHVVAA</sequence>
<keyword evidence="2" id="KW-1185">Reference proteome</keyword>
<dbReference type="Proteomes" id="UP000264310">
    <property type="component" value="Unassembled WGS sequence"/>
</dbReference>
<evidence type="ECO:0000313" key="1">
    <source>
        <dbReference type="EMBL" id="RFC65002.1"/>
    </source>
</evidence>
<gene>
    <name evidence="1" type="ORF">DYI37_03815</name>
</gene>
<dbReference type="AlphaFoldDB" id="A0A371X6Z0"/>
<reference evidence="1 2" key="1">
    <citation type="submission" date="2018-08" db="EMBL/GenBank/DDBJ databases">
        <title>Fulvimarina sp. 85, whole genome shotgun sequence.</title>
        <authorList>
            <person name="Tuo L."/>
        </authorList>
    </citation>
    <scope>NUCLEOTIDE SEQUENCE [LARGE SCALE GENOMIC DNA]</scope>
    <source>
        <strain evidence="1 2">85</strain>
    </source>
</reference>
<dbReference type="EMBL" id="QURL01000002">
    <property type="protein sequence ID" value="RFC65002.1"/>
    <property type="molecule type" value="Genomic_DNA"/>
</dbReference>
<protein>
    <submittedName>
        <fullName evidence="1">Uncharacterized protein</fullName>
    </submittedName>
</protein>
<evidence type="ECO:0000313" key="2">
    <source>
        <dbReference type="Proteomes" id="UP000264310"/>
    </source>
</evidence>
<name>A0A371X6Z0_9HYPH</name>
<organism evidence="1 2">
    <name type="scientific">Fulvimarina endophytica</name>
    <dbReference type="NCBI Taxonomy" id="2293836"/>
    <lineage>
        <taxon>Bacteria</taxon>
        <taxon>Pseudomonadati</taxon>
        <taxon>Pseudomonadota</taxon>
        <taxon>Alphaproteobacteria</taxon>
        <taxon>Hyphomicrobiales</taxon>
        <taxon>Aurantimonadaceae</taxon>
        <taxon>Fulvimarina</taxon>
    </lineage>
</organism>
<accession>A0A371X6Z0</accession>
<proteinExistence type="predicted"/>